<evidence type="ECO:0000256" key="2">
    <source>
        <dbReference type="ARBA" id="ARBA00010676"/>
    </source>
</evidence>
<feature type="chain" id="PRO_5032267897" description="DOMON domain-containing protein" evidence="7">
    <location>
        <begin position="16"/>
        <end position="616"/>
    </location>
</feature>
<dbReference type="Gene3D" id="2.60.40.1210">
    <property type="entry name" value="Cellobiose dehydrogenase, cytochrome domain"/>
    <property type="match status" value="1"/>
</dbReference>
<dbReference type="PRINTS" id="PR00767">
    <property type="entry name" value="DBMONOXGNASE"/>
</dbReference>
<dbReference type="PROSITE" id="PS50836">
    <property type="entry name" value="DOMON"/>
    <property type="match status" value="1"/>
</dbReference>
<dbReference type="CDD" id="cd09631">
    <property type="entry name" value="DOMON_DOH"/>
    <property type="match status" value="1"/>
</dbReference>
<dbReference type="InterPro" id="IPR014784">
    <property type="entry name" value="Cu2_ascorb_mOase-like_C"/>
</dbReference>
<keyword evidence="3 7" id="KW-0732">Signal</keyword>
<name>A0A817V4Q5_9BILA</name>
<evidence type="ECO:0000256" key="4">
    <source>
        <dbReference type="ARBA" id="ARBA00023136"/>
    </source>
</evidence>
<dbReference type="GO" id="GO:0005507">
    <property type="term" value="F:copper ion binding"/>
    <property type="evidence" value="ECO:0007669"/>
    <property type="project" value="InterPro"/>
</dbReference>
<dbReference type="Gene3D" id="2.60.120.230">
    <property type="match status" value="1"/>
</dbReference>
<dbReference type="GO" id="GO:0004500">
    <property type="term" value="F:dopamine beta-monooxygenase activity"/>
    <property type="evidence" value="ECO:0007669"/>
    <property type="project" value="InterPro"/>
</dbReference>
<keyword evidence="4" id="KW-0472">Membrane</keyword>
<dbReference type="SUPFAM" id="SSF49344">
    <property type="entry name" value="CBD9-like"/>
    <property type="match status" value="1"/>
</dbReference>
<accession>A0A817V4Q5</accession>
<evidence type="ECO:0000256" key="1">
    <source>
        <dbReference type="ARBA" id="ARBA00004370"/>
    </source>
</evidence>
<feature type="signal peptide" evidence="7">
    <location>
        <begin position="1"/>
        <end position="15"/>
    </location>
</feature>
<dbReference type="Gene3D" id="2.60.120.310">
    <property type="entry name" value="Copper type II, ascorbate-dependent monooxygenase, N-terminal domain"/>
    <property type="match status" value="1"/>
</dbReference>
<dbReference type="Pfam" id="PF03351">
    <property type="entry name" value="DOMON"/>
    <property type="match status" value="1"/>
</dbReference>
<dbReference type="PANTHER" id="PTHR10157">
    <property type="entry name" value="DOPAMINE BETA HYDROXYLASE RELATED"/>
    <property type="match status" value="1"/>
</dbReference>
<evidence type="ECO:0000256" key="5">
    <source>
        <dbReference type="ARBA" id="ARBA00023157"/>
    </source>
</evidence>
<comment type="similarity">
    <text evidence="2">Belongs to the copper type II ascorbate-dependent monooxygenase family.</text>
</comment>
<dbReference type="FunFam" id="2.60.120.230:FF:000001">
    <property type="entry name" value="Monooxygenase, DBH-like 1"/>
    <property type="match status" value="1"/>
</dbReference>
<evidence type="ECO:0000313" key="10">
    <source>
        <dbReference type="Proteomes" id="UP000663865"/>
    </source>
</evidence>
<dbReference type="InterPro" id="IPR024548">
    <property type="entry name" value="Cu2_monoox_C"/>
</dbReference>
<dbReference type="InterPro" id="IPR036939">
    <property type="entry name" value="Cu2_ascorb_mOase_N_sf"/>
</dbReference>
<evidence type="ECO:0000256" key="7">
    <source>
        <dbReference type="SAM" id="SignalP"/>
    </source>
</evidence>
<proteinExistence type="inferred from homology"/>
<dbReference type="InterPro" id="IPR028460">
    <property type="entry name" value="Tbh/DBH"/>
</dbReference>
<gene>
    <name evidence="9" type="ORF">KIK155_LOCUS2413</name>
</gene>
<sequence length="616" mass="69952">MQTWIILCLYISSTAIEICTGIASPLQPFTTYDHSIQLEANIAELWWTVNNAAQEITFELHMKTIGWIALGISPAGGMKGADIAVGWVDSSGKAHIQDRFAFDKQKPVMDNTTQDWFLLKGQEQNGWTAIQFKRSFDSCDPMDVPIKLGTNILIFAYGLDDIDPCQSKVDITYHDDRRGSRILPLRSYADQPADAMLAGLDFVDFRFDNHAVPSADTTYYCKVFKSPSRFLTKRHAIAHEVLIDSRNTNLLHHLDLFECSSKDVLDDANLPDGVCDDILTGMRMCSSNVATSWAIGADLTTVYPKEAGYAVTGVNNNKYFMIKIHYDNPRLTSNLRDSSGIRFYLGNELRQYDLSYLVFGTLSSPASLAIPPNTEQFIVDSYCPPEATRNFPASGINVVSALPHTHLQGISVWTKLIRNNTAVQYLFNAEAFDFNHQFANRLPTPIKIYPGDAFVTRCIYSTRNKDDMTLGGKRTIDEMCSHTFSYYPMVESLTACMTAIDQTAWQTIMKTSLPIDNIKLEQWLRNLTWTPKSVAQWQEFYNEAQRFIMYDRGSYMDFNVLPTIPKYEDLQVEPCNRKEIQHSNDQLCHESNDSVACQNTLFLFAFIFFVFKIIFL</sequence>
<dbReference type="AlphaFoldDB" id="A0A817V4Q5"/>
<reference evidence="9" key="1">
    <citation type="submission" date="2021-02" db="EMBL/GenBank/DDBJ databases">
        <authorList>
            <person name="Nowell W R."/>
        </authorList>
    </citation>
    <scope>NUCLEOTIDE SEQUENCE</scope>
</reference>
<comment type="subcellular location">
    <subcellularLocation>
        <location evidence="1">Membrane</location>
    </subcellularLocation>
</comment>
<evidence type="ECO:0000259" key="8">
    <source>
        <dbReference type="PROSITE" id="PS50836"/>
    </source>
</evidence>
<comment type="caution">
    <text evidence="9">The sequence shown here is derived from an EMBL/GenBank/DDBJ whole genome shotgun (WGS) entry which is preliminary data.</text>
</comment>
<keyword evidence="6" id="KW-0325">Glycoprotein</keyword>
<dbReference type="GO" id="GO:0016020">
    <property type="term" value="C:membrane"/>
    <property type="evidence" value="ECO:0007669"/>
    <property type="project" value="UniProtKB-SubCell"/>
</dbReference>
<dbReference type="FunFam" id="2.60.40.1210:FF:000001">
    <property type="entry name" value="Monooxygenase, DBH-like 1, like"/>
    <property type="match status" value="1"/>
</dbReference>
<organism evidence="9 10">
    <name type="scientific">Rotaria socialis</name>
    <dbReference type="NCBI Taxonomy" id="392032"/>
    <lineage>
        <taxon>Eukaryota</taxon>
        <taxon>Metazoa</taxon>
        <taxon>Spiralia</taxon>
        <taxon>Gnathifera</taxon>
        <taxon>Rotifera</taxon>
        <taxon>Eurotatoria</taxon>
        <taxon>Bdelloidea</taxon>
        <taxon>Philodinida</taxon>
        <taxon>Philodinidae</taxon>
        <taxon>Rotaria</taxon>
    </lineage>
</organism>
<dbReference type="EMBL" id="CAJNYV010000058">
    <property type="protein sequence ID" value="CAF3337872.1"/>
    <property type="molecule type" value="Genomic_DNA"/>
</dbReference>
<dbReference type="Pfam" id="PF03712">
    <property type="entry name" value="Cu2_monoox_C"/>
    <property type="match status" value="1"/>
</dbReference>
<dbReference type="InterPro" id="IPR005018">
    <property type="entry name" value="DOMON_domain"/>
</dbReference>
<evidence type="ECO:0000256" key="6">
    <source>
        <dbReference type="ARBA" id="ARBA00023180"/>
    </source>
</evidence>
<feature type="domain" description="DOMON" evidence="8">
    <location>
        <begin position="41"/>
        <end position="158"/>
    </location>
</feature>
<dbReference type="InterPro" id="IPR045266">
    <property type="entry name" value="DOH_DOMON"/>
</dbReference>
<evidence type="ECO:0000256" key="3">
    <source>
        <dbReference type="ARBA" id="ARBA00022729"/>
    </source>
</evidence>
<dbReference type="SUPFAM" id="SSF49742">
    <property type="entry name" value="PHM/PNGase F"/>
    <property type="match status" value="2"/>
</dbReference>
<dbReference type="InterPro" id="IPR008977">
    <property type="entry name" value="PHM/PNGase_F_dom_sf"/>
</dbReference>
<dbReference type="SMART" id="SM00664">
    <property type="entry name" value="DoH"/>
    <property type="match status" value="1"/>
</dbReference>
<evidence type="ECO:0000313" key="9">
    <source>
        <dbReference type="EMBL" id="CAF3337872.1"/>
    </source>
</evidence>
<dbReference type="Proteomes" id="UP000663865">
    <property type="component" value="Unassembled WGS sequence"/>
</dbReference>
<keyword evidence="5" id="KW-1015">Disulfide bond</keyword>
<dbReference type="PANTHER" id="PTHR10157:SF23">
    <property type="entry name" value="MOXD1 HOMOLOG 1"/>
    <property type="match status" value="1"/>
</dbReference>
<protein>
    <recommendedName>
        <fullName evidence="8">DOMON domain-containing protein</fullName>
    </recommendedName>
</protein>
<dbReference type="Pfam" id="PF01082">
    <property type="entry name" value="Cu2_monooxygen"/>
    <property type="match status" value="1"/>
</dbReference>
<dbReference type="InterPro" id="IPR000945">
    <property type="entry name" value="DBH-like"/>
</dbReference>
<dbReference type="InterPro" id="IPR000323">
    <property type="entry name" value="Cu2_ascorb_mOase_N"/>
</dbReference>